<dbReference type="RefSeq" id="XP_019634512.1">
    <property type="nucleotide sequence ID" value="XM_019778953.1"/>
</dbReference>
<evidence type="ECO:0000313" key="3">
    <source>
        <dbReference type="RefSeq" id="XP_019634512.1"/>
    </source>
</evidence>
<feature type="transmembrane region" description="Helical" evidence="1">
    <location>
        <begin position="58"/>
        <end position="78"/>
    </location>
</feature>
<accession>A0A6P4ZU89</accession>
<keyword evidence="1" id="KW-0472">Membrane</keyword>
<keyword evidence="1" id="KW-0812">Transmembrane</keyword>
<name>A0A6P4ZU89_BRABE</name>
<dbReference type="AlphaFoldDB" id="A0A6P4ZU89"/>
<sequence length="151" mass="17338">MDRPVDQPAYNDSLTTNPVFYNVPTGTVCPEGFNLTGNHGNGTFCAPVGYPIPVDPNAFIYIIVVLIFYASSLLLLLVQYIKSELVLIFYASSLLLLLVQYIKSEREDLQMENYYDSFVKREMLRDRTCRDFTRERREVRTSGVYAFDVPI</sequence>
<dbReference type="KEGG" id="bbel:109477609"/>
<gene>
    <name evidence="3" type="primary">LOC109477609</name>
</gene>
<proteinExistence type="predicted"/>
<dbReference type="GeneID" id="109477609"/>
<protein>
    <submittedName>
        <fullName evidence="3">Uncharacterized protein LOC109477609</fullName>
    </submittedName>
</protein>
<evidence type="ECO:0000256" key="1">
    <source>
        <dbReference type="SAM" id="Phobius"/>
    </source>
</evidence>
<feature type="transmembrane region" description="Helical" evidence="1">
    <location>
        <begin position="85"/>
        <end position="102"/>
    </location>
</feature>
<reference evidence="3" key="1">
    <citation type="submission" date="2025-08" db="UniProtKB">
        <authorList>
            <consortium name="RefSeq"/>
        </authorList>
    </citation>
    <scope>IDENTIFICATION</scope>
    <source>
        <tissue evidence="3">Gonad</tissue>
    </source>
</reference>
<dbReference type="Proteomes" id="UP000515135">
    <property type="component" value="Unplaced"/>
</dbReference>
<dbReference type="OrthoDB" id="6078448at2759"/>
<evidence type="ECO:0000313" key="2">
    <source>
        <dbReference type="Proteomes" id="UP000515135"/>
    </source>
</evidence>
<keyword evidence="2" id="KW-1185">Reference proteome</keyword>
<organism evidence="2 3">
    <name type="scientific">Branchiostoma belcheri</name>
    <name type="common">Amphioxus</name>
    <dbReference type="NCBI Taxonomy" id="7741"/>
    <lineage>
        <taxon>Eukaryota</taxon>
        <taxon>Metazoa</taxon>
        <taxon>Chordata</taxon>
        <taxon>Cephalochordata</taxon>
        <taxon>Leptocardii</taxon>
        <taxon>Amphioxiformes</taxon>
        <taxon>Branchiostomatidae</taxon>
        <taxon>Branchiostoma</taxon>
    </lineage>
</organism>
<keyword evidence="1" id="KW-1133">Transmembrane helix</keyword>